<evidence type="ECO:0000313" key="2">
    <source>
        <dbReference type="EMBL" id="EJK73797.1"/>
    </source>
</evidence>
<feature type="compositionally biased region" description="Basic and acidic residues" evidence="1">
    <location>
        <begin position="73"/>
        <end position="91"/>
    </location>
</feature>
<feature type="compositionally biased region" description="Basic and acidic residues" evidence="1">
    <location>
        <begin position="53"/>
        <end position="63"/>
    </location>
</feature>
<evidence type="ECO:0000256" key="1">
    <source>
        <dbReference type="SAM" id="MobiDB-lite"/>
    </source>
</evidence>
<dbReference type="InterPro" id="IPR011990">
    <property type="entry name" value="TPR-like_helical_dom_sf"/>
</dbReference>
<feature type="compositionally biased region" description="Low complexity" evidence="1">
    <location>
        <begin position="92"/>
        <end position="103"/>
    </location>
</feature>
<feature type="region of interest" description="Disordered" evidence="1">
    <location>
        <begin position="1"/>
        <end position="140"/>
    </location>
</feature>
<organism evidence="2 3">
    <name type="scientific">Thalassiosira oceanica</name>
    <name type="common">Marine diatom</name>
    <dbReference type="NCBI Taxonomy" id="159749"/>
    <lineage>
        <taxon>Eukaryota</taxon>
        <taxon>Sar</taxon>
        <taxon>Stramenopiles</taxon>
        <taxon>Ochrophyta</taxon>
        <taxon>Bacillariophyta</taxon>
        <taxon>Coscinodiscophyceae</taxon>
        <taxon>Thalassiosirophycidae</taxon>
        <taxon>Thalassiosirales</taxon>
        <taxon>Thalassiosiraceae</taxon>
        <taxon>Thalassiosira</taxon>
    </lineage>
</organism>
<protein>
    <submittedName>
        <fullName evidence="2">Uncharacterized protein</fullName>
    </submittedName>
</protein>
<feature type="non-terminal residue" evidence="2">
    <location>
        <position position="456"/>
    </location>
</feature>
<feature type="compositionally biased region" description="Basic residues" evidence="1">
    <location>
        <begin position="31"/>
        <end position="45"/>
    </location>
</feature>
<name>K0TNT5_THAOC</name>
<accession>K0TNT5</accession>
<dbReference type="Proteomes" id="UP000266841">
    <property type="component" value="Unassembled WGS sequence"/>
</dbReference>
<comment type="caution">
    <text evidence="2">The sequence shown here is derived from an EMBL/GenBank/DDBJ whole genome shotgun (WGS) entry which is preliminary data.</text>
</comment>
<dbReference type="Gene3D" id="1.25.40.10">
    <property type="entry name" value="Tetratricopeptide repeat domain"/>
    <property type="match status" value="1"/>
</dbReference>
<sequence>MRRRPSPGRAAYRANSGAGDDPNVFDFPVARKGRSSNRTSKKKQQPPRGGGRPADDGHDDRLHPYPTSISIRMDGDGESGGRRASPSEKRSPSSSPKGSPSSGGRRGERRQSPAAGERSQSDGAAAYATESSRHHETGRRAFLTNNLSDAVESYSAGVKSGLDELAHRRNMLERIGSSDKGKDRTTTELGSSLAALHSDLGTALEVAEKYPEAKSEWEKALGMLTKTCGASRNDPRVKSISKNVAGVERAIGAARERRRLENDVDEAKGRLETAGGLGSRREVESARKHLVTSTKRLAKHIKETLGANSYAHAKIQLKLAKARLQEPPGPVRASNGREVGQESGQAPRRDLRRGPLGRGRPPADAGERAHAGRDRIGTAPLSAEAKGLVNAALELYATALPPLRYKYANTIPTEDGSTAVQPDVAETHCRIAELYELKGSLRLAEESYVDSLGAFG</sequence>
<reference evidence="2 3" key="1">
    <citation type="journal article" date="2012" name="Genome Biol.">
        <title>Genome and low-iron response of an oceanic diatom adapted to chronic iron limitation.</title>
        <authorList>
            <person name="Lommer M."/>
            <person name="Specht M."/>
            <person name="Roy A.S."/>
            <person name="Kraemer L."/>
            <person name="Andreson R."/>
            <person name="Gutowska M.A."/>
            <person name="Wolf J."/>
            <person name="Bergner S.V."/>
            <person name="Schilhabel M.B."/>
            <person name="Klostermeier U.C."/>
            <person name="Beiko R.G."/>
            <person name="Rosenstiel P."/>
            <person name="Hippler M."/>
            <person name="Laroche J."/>
        </authorList>
    </citation>
    <scope>NUCLEOTIDE SEQUENCE [LARGE SCALE GENOMIC DNA]</scope>
    <source>
        <strain evidence="2 3">CCMP1005</strain>
    </source>
</reference>
<feature type="region of interest" description="Disordered" evidence="1">
    <location>
        <begin position="326"/>
        <end position="378"/>
    </location>
</feature>
<dbReference type="EMBL" id="AGNL01004208">
    <property type="protein sequence ID" value="EJK73797.1"/>
    <property type="molecule type" value="Genomic_DNA"/>
</dbReference>
<gene>
    <name evidence="2" type="ORF">THAOC_04559</name>
</gene>
<keyword evidence="3" id="KW-1185">Reference proteome</keyword>
<evidence type="ECO:0000313" key="3">
    <source>
        <dbReference type="Proteomes" id="UP000266841"/>
    </source>
</evidence>
<proteinExistence type="predicted"/>
<dbReference type="AlphaFoldDB" id="K0TNT5"/>
<feature type="compositionally biased region" description="Basic and acidic residues" evidence="1">
    <location>
        <begin position="365"/>
        <end position="376"/>
    </location>
</feature>